<gene>
    <name evidence="1" type="ORF">QUF54_09810</name>
</gene>
<name>A0ABT7VVN3_9GAMM</name>
<protein>
    <recommendedName>
        <fullName evidence="3">SGNH/GDSL hydrolase family protein</fullName>
    </recommendedName>
</protein>
<proteinExistence type="predicted"/>
<feature type="non-terminal residue" evidence="1">
    <location>
        <position position="360"/>
    </location>
</feature>
<evidence type="ECO:0000313" key="2">
    <source>
        <dbReference type="Proteomes" id="UP001171945"/>
    </source>
</evidence>
<reference evidence="1" key="1">
    <citation type="submission" date="2023-06" db="EMBL/GenBank/DDBJ databases">
        <title>Uncultivated large filamentous bacteria from sulfidic sediments reveal new species and different genomic features in energy metabolism and defense.</title>
        <authorList>
            <person name="Fonseca A."/>
        </authorList>
    </citation>
    <scope>NUCLEOTIDE SEQUENCE</scope>
    <source>
        <strain evidence="1">HSG4</strain>
    </source>
</reference>
<sequence length="360" mass="41378">MFQSLTEKEFTYATLQNKRLARIAAIQKRLQTTQSQVLYNFHPYLGYMGHPGAYPWGKKAEPFNEYGMLSMAKHPYPYKKGNNEFVIAVVGGSVAEIFANTTEKFLEQYLREKFGFDKKLVLINLATGGYKQPQQLFHVQYALLAGFEFDAVLNIDGFNDLALANDNINNQINPIFPSGFHIGLMSKTQMTNQLDFQTTKHLYAHYSLYETELSVLSFTQRFPFKYSIFFNLLGELWTKRSLIKIKQAEYKLTFETQKTMSNEFRGPLFQNKNGNPYEVVANIWQQASEMLYGICQANRLIYIHVLQPNQYVEGSKPLSDKEKKVAIDPNSSWGIAAREGYVDLISKGKQLSKEGIPFYD</sequence>
<evidence type="ECO:0008006" key="3">
    <source>
        <dbReference type="Google" id="ProtNLM"/>
    </source>
</evidence>
<dbReference type="EMBL" id="JAUCGM010000767">
    <property type="protein sequence ID" value="MDM8563637.1"/>
    <property type="molecule type" value="Genomic_DNA"/>
</dbReference>
<dbReference type="SUPFAM" id="SSF52266">
    <property type="entry name" value="SGNH hydrolase"/>
    <property type="match status" value="1"/>
</dbReference>
<organism evidence="1 2">
    <name type="scientific">Candidatus Marithioploca araucensis</name>
    <dbReference type="NCBI Taxonomy" id="70273"/>
    <lineage>
        <taxon>Bacteria</taxon>
        <taxon>Pseudomonadati</taxon>
        <taxon>Pseudomonadota</taxon>
        <taxon>Gammaproteobacteria</taxon>
        <taxon>Thiotrichales</taxon>
        <taxon>Thiotrichaceae</taxon>
        <taxon>Candidatus Marithioploca</taxon>
    </lineage>
</organism>
<keyword evidence="2" id="KW-1185">Reference proteome</keyword>
<dbReference type="Proteomes" id="UP001171945">
    <property type="component" value="Unassembled WGS sequence"/>
</dbReference>
<accession>A0ABT7VVN3</accession>
<evidence type="ECO:0000313" key="1">
    <source>
        <dbReference type="EMBL" id="MDM8563637.1"/>
    </source>
</evidence>
<comment type="caution">
    <text evidence="1">The sequence shown here is derived from an EMBL/GenBank/DDBJ whole genome shotgun (WGS) entry which is preliminary data.</text>
</comment>